<name>A0ACC0ACW4_CATRO</name>
<organism evidence="1 2">
    <name type="scientific">Catharanthus roseus</name>
    <name type="common">Madagascar periwinkle</name>
    <name type="synonym">Vinca rosea</name>
    <dbReference type="NCBI Taxonomy" id="4058"/>
    <lineage>
        <taxon>Eukaryota</taxon>
        <taxon>Viridiplantae</taxon>
        <taxon>Streptophyta</taxon>
        <taxon>Embryophyta</taxon>
        <taxon>Tracheophyta</taxon>
        <taxon>Spermatophyta</taxon>
        <taxon>Magnoliopsida</taxon>
        <taxon>eudicotyledons</taxon>
        <taxon>Gunneridae</taxon>
        <taxon>Pentapetalae</taxon>
        <taxon>asterids</taxon>
        <taxon>lamiids</taxon>
        <taxon>Gentianales</taxon>
        <taxon>Apocynaceae</taxon>
        <taxon>Rauvolfioideae</taxon>
        <taxon>Vinceae</taxon>
        <taxon>Catharanthinae</taxon>
        <taxon>Catharanthus</taxon>
    </lineage>
</organism>
<gene>
    <name evidence="1" type="ORF">M9H77_27437</name>
</gene>
<accession>A0ACC0ACW4</accession>
<sequence>MENIPDRSWMYRERRPGVKGLTSRFINGVRCFEDRRDNYMLAHRRAHSRRMGPPTPDMGPSAWRPPLGDSQDPLREPPPTYQLSSKSGSTGLTILETMCMGSGIFHDQDKGRMGVKRERLLKGFVRRCSRKEQEATVD</sequence>
<dbReference type="Proteomes" id="UP001060085">
    <property type="component" value="Linkage Group LG06"/>
</dbReference>
<evidence type="ECO:0000313" key="1">
    <source>
        <dbReference type="EMBL" id="KAI5658644.1"/>
    </source>
</evidence>
<evidence type="ECO:0000313" key="2">
    <source>
        <dbReference type="Proteomes" id="UP001060085"/>
    </source>
</evidence>
<comment type="caution">
    <text evidence="1">The sequence shown here is derived from an EMBL/GenBank/DDBJ whole genome shotgun (WGS) entry which is preliminary data.</text>
</comment>
<proteinExistence type="predicted"/>
<protein>
    <submittedName>
        <fullName evidence="1">Uncharacterized protein</fullName>
    </submittedName>
</protein>
<dbReference type="EMBL" id="CM044706">
    <property type="protein sequence ID" value="KAI5658644.1"/>
    <property type="molecule type" value="Genomic_DNA"/>
</dbReference>
<keyword evidence="2" id="KW-1185">Reference proteome</keyword>
<reference evidence="2" key="1">
    <citation type="journal article" date="2023" name="Nat. Plants">
        <title>Single-cell RNA sequencing provides a high-resolution roadmap for understanding the multicellular compartmentation of specialized metabolism.</title>
        <authorList>
            <person name="Sun S."/>
            <person name="Shen X."/>
            <person name="Li Y."/>
            <person name="Li Y."/>
            <person name="Wang S."/>
            <person name="Li R."/>
            <person name="Zhang H."/>
            <person name="Shen G."/>
            <person name="Guo B."/>
            <person name="Wei J."/>
            <person name="Xu J."/>
            <person name="St-Pierre B."/>
            <person name="Chen S."/>
            <person name="Sun C."/>
        </authorList>
    </citation>
    <scope>NUCLEOTIDE SEQUENCE [LARGE SCALE GENOMIC DNA]</scope>
</reference>